<dbReference type="Pfam" id="PF01632">
    <property type="entry name" value="Ribosomal_L35p"/>
    <property type="match status" value="1"/>
</dbReference>
<keyword evidence="3" id="KW-0687">Ribonucleoprotein</keyword>
<proteinExistence type="inferred from homology"/>
<evidence type="ECO:0000256" key="2">
    <source>
        <dbReference type="ARBA" id="ARBA00022980"/>
    </source>
</evidence>
<dbReference type="Proteomes" id="UP000177480">
    <property type="component" value="Unassembled WGS sequence"/>
</dbReference>
<evidence type="ECO:0008006" key="7">
    <source>
        <dbReference type="Google" id="ProtNLM"/>
    </source>
</evidence>
<sequence>MAMAKTNKSVTKRLKTTRTGKVLRRQGGQNHFRAKKSRAAELNKKGTVAFTNLGKEFTSRYMA</sequence>
<reference evidence="5 6" key="1">
    <citation type="journal article" date="2016" name="Nat. Commun.">
        <title>Thousands of microbial genomes shed light on interconnected biogeochemical processes in an aquifer system.</title>
        <authorList>
            <person name="Anantharaman K."/>
            <person name="Brown C.T."/>
            <person name="Hug L.A."/>
            <person name="Sharon I."/>
            <person name="Castelle C.J."/>
            <person name="Probst A.J."/>
            <person name="Thomas B.C."/>
            <person name="Singh A."/>
            <person name="Wilkins M.J."/>
            <person name="Karaoz U."/>
            <person name="Brodie E.L."/>
            <person name="Williams K.H."/>
            <person name="Hubbard S.S."/>
            <person name="Banfield J.F."/>
        </authorList>
    </citation>
    <scope>NUCLEOTIDE SEQUENCE [LARGE SCALE GENOMIC DNA]</scope>
</reference>
<dbReference type="AlphaFoldDB" id="A0A1G2G0S0"/>
<dbReference type="InterPro" id="IPR021137">
    <property type="entry name" value="Ribosomal_bL35-like"/>
</dbReference>
<evidence type="ECO:0000256" key="3">
    <source>
        <dbReference type="ARBA" id="ARBA00023274"/>
    </source>
</evidence>
<dbReference type="Gene3D" id="4.10.410.60">
    <property type="match status" value="1"/>
</dbReference>
<dbReference type="EMBL" id="MHNK01000015">
    <property type="protein sequence ID" value="OGZ43438.1"/>
    <property type="molecule type" value="Genomic_DNA"/>
</dbReference>
<accession>A0A1G2G0S0</accession>
<evidence type="ECO:0000313" key="6">
    <source>
        <dbReference type="Proteomes" id="UP000177480"/>
    </source>
</evidence>
<evidence type="ECO:0000256" key="1">
    <source>
        <dbReference type="ARBA" id="ARBA00006598"/>
    </source>
</evidence>
<feature type="compositionally biased region" description="Basic residues" evidence="4">
    <location>
        <begin position="10"/>
        <end position="24"/>
    </location>
</feature>
<evidence type="ECO:0000313" key="5">
    <source>
        <dbReference type="EMBL" id="OGZ43438.1"/>
    </source>
</evidence>
<dbReference type="GO" id="GO:0005840">
    <property type="term" value="C:ribosome"/>
    <property type="evidence" value="ECO:0007669"/>
    <property type="project" value="UniProtKB-KW"/>
</dbReference>
<name>A0A1G2G0S0_9BACT</name>
<comment type="similarity">
    <text evidence="1">Belongs to the bacterial ribosomal protein bL35 family.</text>
</comment>
<feature type="region of interest" description="Disordered" evidence="4">
    <location>
        <begin position="1"/>
        <end position="38"/>
    </location>
</feature>
<dbReference type="GO" id="GO:1990904">
    <property type="term" value="C:ribonucleoprotein complex"/>
    <property type="evidence" value="ECO:0007669"/>
    <property type="project" value="UniProtKB-KW"/>
</dbReference>
<organism evidence="5 6">
    <name type="scientific">Candidatus Ryanbacteria bacterium RIFCSPHIGHO2_01_FULL_45_22</name>
    <dbReference type="NCBI Taxonomy" id="1802114"/>
    <lineage>
        <taxon>Bacteria</taxon>
        <taxon>Candidatus Ryaniibacteriota</taxon>
    </lineage>
</organism>
<evidence type="ECO:0000256" key="4">
    <source>
        <dbReference type="SAM" id="MobiDB-lite"/>
    </source>
</evidence>
<gene>
    <name evidence="5" type="ORF">A2719_05565</name>
</gene>
<comment type="caution">
    <text evidence="5">The sequence shown here is derived from an EMBL/GenBank/DDBJ whole genome shotgun (WGS) entry which is preliminary data.</text>
</comment>
<keyword evidence="2" id="KW-0689">Ribosomal protein</keyword>
<dbReference type="GO" id="GO:0006412">
    <property type="term" value="P:translation"/>
    <property type="evidence" value="ECO:0007669"/>
    <property type="project" value="InterPro"/>
</dbReference>
<protein>
    <recommendedName>
        <fullName evidence="7">50S ribosomal protein L35</fullName>
    </recommendedName>
</protein>
<dbReference type="InterPro" id="IPR037229">
    <property type="entry name" value="Ribosomal_bL35_sf"/>
</dbReference>
<dbReference type="SUPFAM" id="SSF143034">
    <property type="entry name" value="L35p-like"/>
    <property type="match status" value="1"/>
</dbReference>
<dbReference type="GO" id="GO:0003735">
    <property type="term" value="F:structural constituent of ribosome"/>
    <property type="evidence" value="ECO:0007669"/>
    <property type="project" value="InterPro"/>
</dbReference>